<dbReference type="SMART" id="SM00924">
    <property type="entry name" value="MgtE_N"/>
    <property type="match status" value="1"/>
</dbReference>
<gene>
    <name evidence="3" type="ordered locus">Ethha_1335</name>
</gene>
<dbReference type="SMART" id="SM00116">
    <property type="entry name" value="CBS"/>
    <property type="match status" value="2"/>
</dbReference>
<dbReference type="Gene3D" id="1.25.60.10">
    <property type="entry name" value="MgtE N-terminal domain-like"/>
    <property type="match status" value="1"/>
</dbReference>
<dbReference type="InterPro" id="IPR000644">
    <property type="entry name" value="CBS_dom"/>
</dbReference>
<dbReference type="Pfam" id="PF03448">
    <property type="entry name" value="MgtE_N"/>
    <property type="match status" value="1"/>
</dbReference>
<dbReference type="AlphaFoldDB" id="E6U6A8"/>
<accession>E6U6A8</accession>
<evidence type="ECO:0000313" key="3">
    <source>
        <dbReference type="EMBL" id="ADU26875.1"/>
    </source>
</evidence>
<dbReference type="InterPro" id="IPR027275">
    <property type="entry name" value="PRC-brl_dom"/>
</dbReference>
<sequence>MYLASKFYLSRILGRPVYMARENRVVGRISDLYVDTGFDRPKVVALKLRGGVTLDISSIDIVKDGPQYAFFCNSLRDKDVTGADKVLSLAETMLDKQIVDLDGHKVVRVNDLRLAVVSTGIFLIAVDVGLEGLLRRLGVAKQLKALLKPLHKSIPSRLILWDDVQTVEAGDNGLKLAAQAEKISMLHPSDVADIIEDLDKDTQASVFAALDEEKAADVLEEMEPEAQANMIDSLSIAKAADVLEKMPSDEVADILDVLDEHVVEELLTAMDKETSEEVRELMEYPENTVGSLMSTDFITVNEDMTVSDAFKLLQKEKPEMDTVFYLYVVSESGRLTGTVSLRDLAVADPADKLEDIMDEDYQTVHDDDILSDLTDVISKYNLPAVAVVDDDRVLLGTVIVSDVLYHMLHRR</sequence>
<dbReference type="EMBL" id="CP002400">
    <property type="protein sequence ID" value="ADU26875.1"/>
    <property type="molecule type" value="Genomic_DNA"/>
</dbReference>
<dbReference type="eggNOG" id="COG2239">
    <property type="taxonomic scope" value="Bacteria"/>
</dbReference>
<dbReference type="SUPFAM" id="SSF158791">
    <property type="entry name" value="MgtE N-terminal domain-like"/>
    <property type="match status" value="1"/>
</dbReference>
<dbReference type="InterPro" id="IPR046342">
    <property type="entry name" value="CBS_dom_sf"/>
</dbReference>
<dbReference type="RefSeq" id="WP_013485230.1">
    <property type="nucleotide sequence ID" value="NC_014828.1"/>
</dbReference>
<evidence type="ECO:0000259" key="2">
    <source>
        <dbReference type="PROSITE" id="PS51371"/>
    </source>
</evidence>
<organism evidence="3 4">
    <name type="scientific">Ethanoligenens harbinense (strain DSM 18485 / JCM 12961 / CGMCC 1.5033 / YUAN-3)</name>
    <dbReference type="NCBI Taxonomy" id="663278"/>
    <lineage>
        <taxon>Bacteria</taxon>
        <taxon>Bacillati</taxon>
        <taxon>Bacillota</taxon>
        <taxon>Clostridia</taxon>
        <taxon>Eubacteriales</taxon>
        <taxon>Oscillospiraceae</taxon>
        <taxon>Ethanoligenens</taxon>
    </lineage>
</organism>
<dbReference type="Pfam" id="PF00571">
    <property type="entry name" value="CBS"/>
    <property type="match status" value="2"/>
</dbReference>
<keyword evidence="1" id="KW-0129">CBS domain</keyword>
<dbReference type="CDD" id="cd04606">
    <property type="entry name" value="CBS_pair_Mg_transporter"/>
    <property type="match status" value="1"/>
</dbReference>
<proteinExistence type="predicted"/>
<dbReference type="InterPro" id="IPR006668">
    <property type="entry name" value="Mg_transptr_MgtE_intracell_dom"/>
</dbReference>
<name>E6U6A8_ETHHY</name>
<protein>
    <submittedName>
        <fullName evidence="3">MgtE intracellular region</fullName>
    </submittedName>
</protein>
<dbReference type="Proteomes" id="UP000001551">
    <property type="component" value="Chromosome"/>
</dbReference>
<evidence type="ECO:0000256" key="1">
    <source>
        <dbReference type="PROSITE-ProRule" id="PRU00703"/>
    </source>
</evidence>
<dbReference type="InterPro" id="IPR038076">
    <property type="entry name" value="MgtE_N_sf"/>
</dbReference>
<dbReference type="Pfam" id="PF05239">
    <property type="entry name" value="PRC"/>
    <property type="match status" value="1"/>
</dbReference>
<reference evidence="3 4" key="1">
    <citation type="submission" date="2010-12" db="EMBL/GenBank/DDBJ databases">
        <title>Complete sequence of Ethanoligenens harbinense YUAN-3.</title>
        <authorList>
            <person name="Lucas S."/>
            <person name="Copeland A."/>
            <person name="Lapidus A."/>
            <person name="Cheng J.-F."/>
            <person name="Bruce D."/>
            <person name="Goodwin L."/>
            <person name="Pitluck S."/>
            <person name="Chertkov O."/>
            <person name="Misra M."/>
            <person name="Detter J.C."/>
            <person name="Han C."/>
            <person name="Tapia R."/>
            <person name="Land M."/>
            <person name="Hauser L."/>
            <person name="Jeffries C."/>
            <person name="Kyrpides N."/>
            <person name="Ivanova N."/>
            <person name="Mikhailova N."/>
            <person name="Wang A."/>
            <person name="Mouttaki H."/>
            <person name="He Z."/>
            <person name="Zhou J."/>
            <person name="Hemme C.L."/>
            <person name="Woyke T."/>
        </authorList>
    </citation>
    <scope>NUCLEOTIDE SEQUENCE [LARGE SCALE GENOMIC DNA]</scope>
    <source>
        <strain evidence="4">DSM 18485 / JCM 12961 / CGMCC 1.5033 / YUAN-3</strain>
    </source>
</reference>
<dbReference type="PROSITE" id="PS51371">
    <property type="entry name" value="CBS"/>
    <property type="match status" value="2"/>
</dbReference>
<dbReference type="SUPFAM" id="SSF54631">
    <property type="entry name" value="CBS-domain pair"/>
    <property type="match status" value="1"/>
</dbReference>
<dbReference type="PANTHER" id="PTHR43773:SF1">
    <property type="entry name" value="MAGNESIUM TRANSPORTER MGTE"/>
    <property type="match status" value="1"/>
</dbReference>
<keyword evidence="4" id="KW-1185">Reference proteome</keyword>
<feature type="domain" description="CBS" evidence="2">
    <location>
        <begin position="293"/>
        <end position="356"/>
    </location>
</feature>
<dbReference type="KEGG" id="eha:Ethha_1335"/>
<dbReference type="PANTHER" id="PTHR43773">
    <property type="entry name" value="MAGNESIUM TRANSPORTER MGTE"/>
    <property type="match status" value="1"/>
</dbReference>
<dbReference type="Gene3D" id="3.10.580.10">
    <property type="entry name" value="CBS-domain"/>
    <property type="match status" value="1"/>
</dbReference>
<feature type="domain" description="CBS" evidence="2">
    <location>
        <begin position="357"/>
        <end position="411"/>
    </location>
</feature>
<dbReference type="HOGENOM" id="CLU_030870_1_0_9"/>
<dbReference type="InterPro" id="IPR006669">
    <property type="entry name" value="MgtE_transporter"/>
</dbReference>
<evidence type="ECO:0000313" key="4">
    <source>
        <dbReference type="Proteomes" id="UP000001551"/>
    </source>
</evidence>
<dbReference type="GO" id="GO:0016020">
    <property type="term" value="C:membrane"/>
    <property type="evidence" value="ECO:0007669"/>
    <property type="project" value="InterPro"/>
</dbReference>
<dbReference type="STRING" id="663278.Ethha_1335"/>
<dbReference type="GO" id="GO:0015095">
    <property type="term" value="F:magnesium ion transmembrane transporter activity"/>
    <property type="evidence" value="ECO:0007669"/>
    <property type="project" value="InterPro"/>
</dbReference>